<feature type="region of interest" description="Disordered" evidence="1">
    <location>
        <begin position="1"/>
        <end position="20"/>
    </location>
</feature>
<feature type="compositionally biased region" description="Acidic residues" evidence="1">
    <location>
        <begin position="1"/>
        <end position="13"/>
    </location>
</feature>
<name>A0A7S2P0Q6_9STRA</name>
<sequence length="124" mass="13659">MSTSSTDDEEPEELPVQNENKGIFEVLTTLFQNSSSKVADIGSKQSLVCPVDYTVSVSSGSVHFFGNVINLNIQGTGYLRTLYADPDLRIFTSPKDTTNTKWEAEGLRIVQVRSDLIDPSFVLP</sequence>
<organism evidence="2">
    <name type="scientific">Leptocylindrus danicus</name>
    <dbReference type="NCBI Taxonomy" id="163516"/>
    <lineage>
        <taxon>Eukaryota</taxon>
        <taxon>Sar</taxon>
        <taxon>Stramenopiles</taxon>
        <taxon>Ochrophyta</taxon>
        <taxon>Bacillariophyta</taxon>
        <taxon>Coscinodiscophyceae</taxon>
        <taxon>Chaetocerotophycidae</taxon>
        <taxon>Leptocylindrales</taxon>
        <taxon>Leptocylindraceae</taxon>
        <taxon>Leptocylindrus</taxon>
    </lineage>
</organism>
<dbReference type="EMBL" id="HBGY01010642">
    <property type="protein sequence ID" value="CAD9569085.1"/>
    <property type="molecule type" value="Transcribed_RNA"/>
</dbReference>
<gene>
    <name evidence="2" type="ORF">LDAN0321_LOCUS6710</name>
</gene>
<protein>
    <submittedName>
        <fullName evidence="2">Uncharacterized protein</fullName>
    </submittedName>
</protein>
<evidence type="ECO:0000313" key="2">
    <source>
        <dbReference type="EMBL" id="CAD9569085.1"/>
    </source>
</evidence>
<proteinExistence type="predicted"/>
<dbReference type="AlphaFoldDB" id="A0A7S2P0Q6"/>
<evidence type="ECO:0000256" key="1">
    <source>
        <dbReference type="SAM" id="MobiDB-lite"/>
    </source>
</evidence>
<accession>A0A7S2P0Q6</accession>
<reference evidence="2" key="1">
    <citation type="submission" date="2021-01" db="EMBL/GenBank/DDBJ databases">
        <authorList>
            <person name="Corre E."/>
            <person name="Pelletier E."/>
            <person name="Niang G."/>
            <person name="Scheremetjew M."/>
            <person name="Finn R."/>
            <person name="Kale V."/>
            <person name="Holt S."/>
            <person name="Cochrane G."/>
            <person name="Meng A."/>
            <person name="Brown T."/>
            <person name="Cohen L."/>
        </authorList>
    </citation>
    <scope>NUCLEOTIDE SEQUENCE</scope>
    <source>
        <strain evidence="2">B650</strain>
    </source>
</reference>